<dbReference type="Proteomes" id="UP001235840">
    <property type="component" value="Unassembled WGS sequence"/>
</dbReference>
<feature type="domain" description="Ribosomal protein eL8/eL30/eS12/Gadd45" evidence="1">
    <location>
        <begin position="6"/>
        <end position="93"/>
    </location>
</feature>
<evidence type="ECO:0000313" key="2">
    <source>
        <dbReference type="EMBL" id="MDQ0164707.1"/>
    </source>
</evidence>
<evidence type="ECO:0000259" key="1">
    <source>
        <dbReference type="Pfam" id="PF01248"/>
    </source>
</evidence>
<name>A0ABT9VUP2_9BACI</name>
<dbReference type="Gene3D" id="3.30.1330.30">
    <property type="match status" value="1"/>
</dbReference>
<protein>
    <submittedName>
        <fullName evidence="2">Ribosomal protein L7Ae-like RNA K-turn-binding protein</fullName>
    </submittedName>
</protein>
<organism evidence="2 3">
    <name type="scientific">Caldalkalibacillus horti</name>
    <dbReference type="NCBI Taxonomy" id="77523"/>
    <lineage>
        <taxon>Bacteria</taxon>
        <taxon>Bacillati</taxon>
        <taxon>Bacillota</taxon>
        <taxon>Bacilli</taxon>
        <taxon>Bacillales</taxon>
        <taxon>Bacillaceae</taxon>
        <taxon>Caldalkalibacillus</taxon>
    </lineage>
</organism>
<dbReference type="InterPro" id="IPR029064">
    <property type="entry name" value="Ribosomal_eL30-like_sf"/>
</dbReference>
<dbReference type="EMBL" id="JAUSTY010000002">
    <property type="protein sequence ID" value="MDQ0164707.1"/>
    <property type="molecule type" value="Genomic_DNA"/>
</dbReference>
<comment type="caution">
    <text evidence="2">The sequence shown here is derived from an EMBL/GenBank/DDBJ whole genome shotgun (WGS) entry which is preliminary data.</text>
</comment>
<evidence type="ECO:0000313" key="3">
    <source>
        <dbReference type="Proteomes" id="UP001235840"/>
    </source>
</evidence>
<keyword evidence="3" id="KW-1185">Reference proteome</keyword>
<gene>
    <name evidence="2" type="ORF">J2S11_000607</name>
</gene>
<dbReference type="NCBIfam" id="NF005825">
    <property type="entry name" value="PRK07714.1"/>
    <property type="match status" value="1"/>
</dbReference>
<sequence>MNQQGFQLLGLAMRAGKVISGEEIVITGIRKGQVKLVFLSQDASENTAKKVLDKAKTYQVSVTTVPTRDVLGRAIGKDQRVVVGVTDLGFARKLYSLCENE</sequence>
<reference evidence="2 3" key="1">
    <citation type="submission" date="2023-07" db="EMBL/GenBank/DDBJ databases">
        <title>Genomic Encyclopedia of Type Strains, Phase IV (KMG-IV): sequencing the most valuable type-strain genomes for metagenomic binning, comparative biology and taxonomic classification.</title>
        <authorList>
            <person name="Goeker M."/>
        </authorList>
    </citation>
    <scope>NUCLEOTIDE SEQUENCE [LARGE SCALE GENOMIC DNA]</scope>
    <source>
        <strain evidence="2 3">DSM 12751</strain>
    </source>
</reference>
<proteinExistence type="predicted"/>
<dbReference type="RefSeq" id="WP_307390723.1">
    <property type="nucleotide sequence ID" value="NZ_BAAADK010000018.1"/>
</dbReference>
<dbReference type="Pfam" id="PF01248">
    <property type="entry name" value="Ribosomal_L7Ae"/>
    <property type="match status" value="1"/>
</dbReference>
<dbReference type="SUPFAM" id="SSF55315">
    <property type="entry name" value="L30e-like"/>
    <property type="match status" value="1"/>
</dbReference>
<dbReference type="InterPro" id="IPR004038">
    <property type="entry name" value="Ribosomal_eL8/eL30/eS12/Gad45"/>
</dbReference>
<accession>A0ABT9VUP2</accession>